<dbReference type="SUPFAM" id="SSF51366">
    <property type="entry name" value="Ribulose-phoshate binding barrel"/>
    <property type="match status" value="1"/>
</dbReference>
<dbReference type="Proteomes" id="UP000516361">
    <property type="component" value="Chromosome"/>
</dbReference>
<evidence type="ECO:0000313" key="10">
    <source>
        <dbReference type="EMBL" id="BBE31017.1"/>
    </source>
</evidence>
<keyword evidence="5 8" id="KW-0057">Aromatic amino acid biosynthesis</keyword>
<dbReference type="PANTHER" id="PTHR43406:SF1">
    <property type="entry name" value="TRYPTOPHAN SYNTHASE ALPHA CHAIN, CHLOROPLASTIC"/>
    <property type="match status" value="1"/>
</dbReference>
<dbReference type="RefSeq" id="WP_190613318.1">
    <property type="nucleotide sequence ID" value="NZ_AP018712.1"/>
</dbReference>
<dbReference type="HAMAP" id="MF_00131">
    <property type="entry name" value="Trp_synth_alpha"/>
    <property type="match status" value="1"/>
</dbReference>
<dbReference type="CDD" id="cd04724">
    <property type="entry name" value="Tryptophan_synthase_alpha"/>
    <property type="match status" value="1"/>
</dbReference>
<evidence type="ECO:0000313" key="11">
    <source>
        <dbReference type="Proteomes" id="UP000516361"/>
    </source>
</evidence>
<dbReference type="FunCoup" id="A0A7G1G7U8">
    <property type="interactions" value="287"/>
</dbReference>
<dbReference type="PROSITE" id="PS00167">
    <property type="entry name" value="TRP_SYNTHASE_ALPHA"/>
    <property type="match status" value="1"/>
</dbReference>
<dbReference type="EMBL" id="AP018712">
    <property type="protein sequence ID" value="BBE31017.1"/>
    <property type="molecule type" value="Genomic_DNA"/>
</dbReference>
<dbReference type="InterPro" id="IPR018204">
    <property type="entry name" value="Trp_synthase_alpha_AS"/>
</dbReference>
<sequence length="250" mass="28656">MDKKFLMTHLVCGYPNLKKTKDIIEAMNDGGAKYIEVQIPFSDPIADGPLIEDASKDAINNQITVKKCLDFISSLDEKLRKKIIIVTYANIIFKYGIENFVSKLSKLKLYGILIPDLLPEYDEGLSNFCNKYKIHNILIISKNTNLNRIKYLNKKGNGFFYVTARNGITGEKTIFNLETLNWLKKIKDIIIKPIALGFGINSKDQILKIKEFTDIVVVGSHFIKIINENKNCKKIYEVIRKETEKLVNFL</sequence>
<dbReference type="NCBIfam" id="TIGR00262">
    <property type="entry name" value="trpA"/>
    <property type="match status" value="1"/>
</dbReference>
<organism evidence="10 11">
    <name type="scientific">Tepiditoga spiralis</name>
    <dbReference type="NCBI Taxonomy" id="2108365"/>
    <lineage>
        <taxon>Bacteria</taxon>
        <taxon>Thermotogati</taxon>
        <taxon>Thermotogota</taxon>
        <taxon>Thermotogae</taxon>
        <taxon>Petrotogales</taxon>
        <taxon>Petrotogaceae</taxon>
        <taxon>Tepiditoga</taxon>
    </lineage>
</organism>
<comment type="pathway">
    <text evidence="1 8">Amino-acid biosynthesis; L-tryptophan biosynthesis; L-tryptophan from chorismate: step 5/5.</text>
</comment>
<evidence type="ECO:0000256" key="1">
    <source>
        <dbReference type="ARBA" id="ARBA00004733"/>
    </source>
</evidence>
<evidence type="ECO:0000256" key="9">
    <source>
        <dbReference type="RuleBase" id="RU003662"/>
    </source>
</evidence>
<dbReference type="GO" id="GO:0004834">
    <property type="term" value="F:tryptophan synthase activity"/>
    <property type="evidence" value="ECO:0007669"/>
    <property type="project" value="UniProtKB-UniRule"/>
</dbReference>
<dbReference type="GO" id="GO:0005829">
    <property type="term" value="C:cytosol"/>
    <property type="evidence" value="ECO:0007669"/>
    <property type="project" value="TreeGrafter"/>
</dbReference>
<evidence type="ECO:0000256" key="3">
    <source>
        <dbReference type="ARBA" id="ARBA00022605"/>
    </source>
</evidence>
<keyword evidence="3 8" id="KW-0028">Amino-acid biosynthesis</keyword>
<comment type="subunit">
    <text evidence="2 8">Tetramer of two alpha and two beta chains.</text>
</comment>
<dbReference type="KEGG" id="ocy:OSSY52_11580"/>
<reference evidence="10 11" key="1">
    <citation type="submission" date="2018-06" db="EMBL/GenBank/DDBJ databases">
        <title>Genome sequencing of Oceanotoga sp. sy52.</title>
        <authorList>
            <person name="Mori K."/>
        </authorList>
    </citation>
    <scope>NUCLEOTIDE SEQUENCE [LARGE SCALE GENOMIC DNA]</scope>
    <source>
        <strain evidence="11">sy52</strain>
    </source>
</reference>
<evidence type="ECO:0000256" key="2">
    <source>
        <dbReference type="ARBA" id="ARBA00011270"/>
    </source>
</evidence>
<dbReference type="InterPro" id="IPR013785">
    <property type="entry name" value="Aldolase_TIM"/>
</dbReference>
<evidence type="ECO:0000256" key="8">
    <source>
        <dbReference type="HAMAP-Rule" id="MF_00131"/>
    </source>
</evidence>
<comment type="function">
    <text evidence="8">The alpha subunit is responsible for the aldol cleavage of indoleglycerol phosphate to indole and glyceraldehyde 3-phosphate.</text>
</comment>
<protein>
    <recommendedName>
        <fullName evidence="8">Tryptophan synthase alpha chain</fullName>
        <ecNumber evidence="8">4.2.1.20</ecNumber>
    </recommendedName>
</protein>
<dbReference type="InterPro" id="IPR011060">
    <property type="entry name" value="RibuloseP-bd_barrel"/>
</dbReference>
<comment type="similarity">
    <text evidence="8 9">Belongs to the TrpA family.</text>
</comment>
<evidence type="ECO:0000256" key="4">
    <source>
        <dbReference type="ARBA" id="ARBA00022822"/>
    </source>
</evidence>
<keyword evidence="6 8" id="KW-0456">Lyase</keyword>
<dbReference type="PANTHER" id="PTHR43406">
    <property type="entry name" value="TRYPTOPHAN SYNTHASE, ALPHA CHAIN"/>
    <property type="match status" value="1"/>
</dbReference>
<evidence type="ECO:0000256" key="7">
    <source>
        <dbReference type="ARBA" id="ARBA00049047"/>
    </source>
</evidence>
<gene>
    <name evidence="8 10" type="primary">trpA</name>
    <name evidence="10" type="ORF">OSSY52_11580</name>
</gene>
<dbReference type="Pfam" id="PF00290">
    <property type="entry name" value="Trp_syntA"/>
    <property type="match status" value="1"/>
</dbReference>
<dbReference type="AlphaFoldDB" id="A0A7G1G7U8"/>
<feature type="active site" description="Proton acceptor" evidence="8">
    <location>
        <position position="47"/>
    </location>
</feature>
<evidence type="ECO:0000256" key="6">
    <source>
        <dbReference type="ARBA" id="ARBA00023239"/>
    </source>
</evidence>
<dbReference type="Gene3D" id="3.20.20.70">
    <property type="entry name" value="Aldolase class I"/>
    <property type="match status" value="1"/>
</dbReference>
<dbReference type="InParanoid" id="A0A7G1G7U8"/>
<dbReference type="UniPathway" id="UPA00035">
    <property type="reaction ID" value="UER00044"/>
</dbReference>
<proteinExistence type="inferred from homology"/>
<evidence type="ECO:0000256" key="5">
    <source>
        <dbReference type="ARBA" id="ARBA00023141"/>
    </source>
</evidence>
<name>A0A7G1G7U8_9BACT</name>
<comment type="catalytic activity">
    <reaction evidence="7 8">
        <text>(1S,2R)-1-C-(indol-3-yl)glycerol 3-phosphate + L-serine = D-glyceraldehyde 3-phosphate + L-tryptophan + H2O</text>
        <dbReference type="Rhea" id="RHEA:10532"/>
        <dbReference type="ChEBI" id="CHEBI:15377"/>
        <dbReference type="ChEBI" id="CHEBI:33384"/>
        <dbReference type="ChEBI" id="CHEBI:57912"/>
        <dbReference type="ChEBI" id="CHEBI:58866"/>
        <dbReference type="ChEBI" id="CHEBI:59776"/>
        <dbReference type="EC" id="4.2.1.20"/>
    </reaction>
</comment>
<accession>A0A7G1G7U8</accession>
<dbReference type="InterPro" id="IPR002028">
    <property type="entry name" value="Trp_synthase_suA"/>
</dbReference>
<keyword evidence="4 8" id="KW-0822">Tryptophan biosynthesis</keyword>
<feature type="active site" description="Proton acceptor" evidence="8">
    <location>
        <position position="36"/>
    </location>
</feature>
<keyword evidence="11" id="KW-1185">Reference proteome</keyword>
<dbReference type="EC" id="4.2.1.20" evidence="8"/>